<accession>V7D2E0</accession>
<feature type="compositionally biased region" description="Polar residues" evidence="4">
    <location>
        <begin position="220"/>
        <end position="242"/>
    </location>
</feature>
<evidence type="ECO:0000256" key="3">
    <source>
        <dbReference type="PROSITE-ProRule" id="PRU00266"/>
    </source>
</evidence>
<dbReference type="InterPro" id="IPR014720">
    <property type="entry name" value="dsRBD_dom"/>
</dbReference>
<proteinExistence type="predicted"/>
<name>V7D2E0_PHAVU</name>
<dbReference type="Pfam" id="PF00035">
    <property type="entry name" value="dsrm"/>
    <property type="match status" value="1"/>
</dbReference>
<dbReference type="OrthoDB" id="5988181at2759"/>
<keyword evidence="1" id="KW-0677">Repeat</keyword>
<dbReference type="Proteomes" id="UP000000226">
    <property type="component" value="Chromosome 1"/>
</dbReference>
<dbReference type="EMBL" id="CM002288">
    <property type="protein sequence ID" value="ESW35391.1"/>
    <property type="molecule type" value="Genomic_DNA"/>
</dbReference>
<dbReference type="Gramene" id="ESW35391">
    <property type="protein sequence ID" value="ESW35391"/>
    <property type="gene ID" value="PHAVU_001G231400g"/>
</dbReference>
<evidence type="ECO:0000256" key="4">
    <source>
        <dbReference type="SAM" id="MobiDB-lite"/>
    </source>
</evidence>
<feature type="domain" description="DRBM" evidence="5">
    <location>
        <begin position="1"/>
        <end position="46"/>
    </location>
</feature>
<dbReference type="GO" id="GO:0003723">
    <property type="term" value="F:RNA binding"/>
    <property type="evidence" value="ECO:0007669"/>
    <property type="project" value="UniProtKB-UniRule"/>
</dbReference>
<dbReference type="CDD" id="cd00048">
    <property type="entry name" value="DSRM_SF"/>
    <property type="match status" value="1"/>
</dbReference>
<protein>
    <recommendedName>
        <fullName evidence="5">DRBM domain-containing protein</fullName>
    </recommendedName>
</protein>
<feature type="domain" description="DRBM" evidence="5">
    <location>
        <begin position="62"/>
        <end position="130"/>
    </location>
</feature>
<keyword evidence="2 3" id="KW-0694">RNA-binding</keyword>
<evidence type="ECO:0000259" key="5">
    <source>
        <dbReference type="PROSITE" id="PS50137"/>
    </source>
</evidence>
<evidence type="ECO:0000256" key="1">
    <source>
        <dbReference type="ARBA" id="ARBA00022737"/>
    </source>
</evidence>
<evidence type="ECO:0000313" key="7">
    <source>
        <dbReference type="Proteomes" id="UP000000226"/>
    </source>
</evidence>
<keyword evidence="7" id="KW-1185">Reference proteome</keyword>
<sequence length="249" mass="27226">MLTRHDPRFRSTVTVDGMSYTSPNLFSQRKPAEQDAARIALLSLQEHREDDEPPVVHENITFSKAILHDYAGKLNLEKPEYNIVQLEGPHPLHFVSSVRFNGTHYTGTTAKNKKTAEQLAAYHAIVTMLDGCTSGLLYETMKAKYRLPGAIKPIEPLGIGATNSISAAMTSRENTYVSLSHKNKEAAVVVAAHVPSQVPENMSPVQTTVAEIPQLNLLPSQEQSTATSGSWELSTGDGSSVMKSKIDKI</sequence>
<dbReference type="Gene3D" id="3.30.160.20">
    <property type="match status" value="2"/>
</dbReference>
<dbReference type="SMART" id="SM00358">
    <property type="entry name" value="DSRM"/>
    <property type="match status" value="1"/>
</dbReference>
<dbReference type="PROSITE" id="PS50137">
    <property type="entry name" value="DS_RBD"/>
    <property type="match status" value="2"/>
</dbReference>
<dbReference type="STRING" id="3885.V7D2E0"/>
<dbReference type="OMA" id="RGANMIQ"/>
<dbReference type="SMR" id="V7D2E0"/>
<dbReference type="PANTHER" id="PTHR46031:SF37">
    <property type="entry name" value="DRBM DOMAIN-CONTAINING PROTEIN"/>
    <property type="match status" value="1"/>
</dbReference>
<evidence type="ECO:0000256" key="2">
    <source>
        <dbReference type="ARBA" id="ARBA00022884"/>
    </source>
</evidence>
<dbReference type="eggNOG" id="ENOG502RYBS">
    <property type="taxonomic scope" value="Eukaryota"/>
</dbReference>
<dbReference type="AlphaFoldDB" id="V7D2E0"/>
<feature type="region of interest" description="Disordered" evidence="4">
    <location>
        <begin position="220"/>
        <end position="249"/>
    </location>
</feature>
<reference evidence="7" key="1">
    <citation type="journal article" date="2014" name="Nat. Genet.">
        <title>A reference genome for common bean and genome-wide analysis of dual domestications.</title>
        <authorList>
            <person name="Schmutz J."/>
            <person name="McClean P.E."/>
            <person name="Mamidi S."/>
            <person name="Wu G.A."/>
            <person name="Cannon S.B."/>
            <person name="Grimwood J."/>
            <person name="Jenkins J."/>
            <person name="Shu S."/>
            <person name="Song Q."/>
            <person name="Chavarro C."/>
            <person name="Torres-Torres M."/>
            <person name="Geffroy V."/>
            <person name="Moghaddam S.M."/>
            <person name="Gao D."/>
            <person name="Abernathy B."/>
            <person name="Barry K."/>
            <person name="Blair M."/>
            <person name="Brick M.A."/>
            <person name="Chovatia M."/>
            <person name="Gepts P."/>
            <person name="Goodstein D.M."/>
            <person name="Gonzales M."/>
            <person name="Hellsten U."/>
            <person name="Hyten D.L."/>
            <person name="Jia G."/>
            <person name="Kelly J.D."/>
            <person name="Kudrna D."/>
            <person name="Lee R."/>
            <person name="Richard M.M."/>
            <person name="Miklas P.N."/>
            <person name="Osorno J.M."/>
            <person name="Rodrigues J."/>
            <person name="Thareau V."/>
            <person name="Urrea C.A."/>
            <person name="Wang M."/>
            <person name="Yu Y."/>
            <person name="Zhang M."/>
            <person name="Wing R.A."/>
            <person name="Cregan P.B."/>
            <person name="Rokhsar D.S."/>
            <person name="Jackson S.A."/>
        </authorList>
    </citation>
    <scope>NUCLEOTIDE SEQUENCE [LARGE SCALE GENOMIC DNA]</scope>
    <source>
        <strain evidence="7">cv. G19833</strain>
    </source>
</reference>
<dbReference type="SUPFAM" id="SSF54768">
    <property type="entry name" value="dsRNA-binding domain-like"/>
    <property type="match status" value="2"/>
</dbReference>
<evidence type="ECO:0000313" key="6">
    <source>
        <dbReference type="EMBL" id="ESW35391.1"/>
    </source>
</evidence>
<gene>
    <name evidence="6" type="ORF">PHAVU_001G231400g</name>
</gene>
<organism evidence="6 7">
    <name type="scientific">Phaseolus vulgaris</name>
    <name type="common">Kidney bean</name>
    <name type="synonym">French bean</name>
    <dbReference type="NCBI Taxonomy" id="3885"/>
    <lineage>
        <taxon>Eukaryota</taxon>
        <taxon>Viridiplantae</taxon>
        <taxon>Streptophyta</taxon>
        <taxon>Embryophyta</taxon>
        <taxon>Tracheophyta</taxon>
        <taxon>Spermatophyta</taxon>
        <taxon>Magnoliopsida</taxon>
        <taxon>eudicotyledons</taxon>
        <taxon>Gunneridae</taxon>
        <taxon>Pentapetalae</taxon>
        <taxon>rosids</taxon>
        <taxon>fabids</taxon>
        <taxon>Fabales</taxon>
        <taxon>Fabaceae</taxon>
        <taxon>Papilionoideae</taxon>
        <taxon>50 kb inversion clade</taxon>
        <taxon>NPAAA clade</taxon>
        <taxon>indigoferoid/millettioid clade</taxon>
        <taxon>Phaseoleae</taxon>
        <taxon>Phaseolus</taxon>
    </lineage>
</organism>
<dbReference type="PANTHER" id="PTHR46031">
    <property type="match status" value="1"/>
</dbReference>